<sequence>MRRILSLSLLFATVSLFNSCATTEYGSSREPDAPAVYIPRDLDETERRLVYDVERVLTRAGYRISSGRSAEYELDFRIESGPINTDTNLRLLHEGREIVSAYARSSGILAREQTVRDSFDKCLYEFEAQVPRPTISRYDSGPGPGPLLDDRSSYFRESDRGLHRQSYDRGPSGGYGY</sequence>
<proteinExistence type="predicted"/>
<keyword evidence="4" id="KW-1185">Reference proteome</keyword>
<evidence type="ECO:0008006" key="5">
    <source>
        <dbReference type="Google" id="ProtNLM"/>
    </source>
</evidence>
<feature type="chain" id="PRO_5024325463" description="DUF4136 domain-containing protein" evidence="2">
    <location>
        <begin position="21"/>
        <end position="177"/>
    </location>
</feature>
<keyword evidence="2" id="KW-0732">Signal</keyword>
<accession>A0A5R8KBZ9</accession>
<dbReference type="Proteomes" id="UP000306196">
    <property type="component" value="Unassembled WGS sequence"/>
</dbReference>
<dbReference type="AlphaFoldDB" id="A0A5R8KBZ9"/>
<organism evidence="3 4">
    <name type="scientific">Phragmitibacter flavus</name>
    <dbReference type="NCBI Taxonomy" id="2576071"/>
    <lineage>
        <taxon>Bacteria</taxon>
        <taxon>Pseudomonadati</taxon>
        <taxon>Verrucomicrobiota</taxon>
        <taxon>Verrucomicrobiia</taxon>
        <taxon>Verrucomicrobiales</taxon>
        <taxon>Verrucomicrobiaceae</taxon>
        <taxon>Phragmitibacter</taxon>
    </lineage>
</organism>
<reference evidence="3 4" key="1">
    <citation type="submission" date="2019-05" db="EMBL/GenBank/DDBJ databases">
        <title>Verrucobacter flavum gen. nov., sp. nov. a new member of the family Verrucomicrobiaceae.</title>
        <authorList>
            <person name="Szuroczki S."/>
            <person name="Abbaszade G."/>
            <person name="Szabo A."/>
            <person name="Felfoldi T."/>
            <person name="Schumann P."/>
            <person name="Boka K."/>
            <person name="Keki Z."/>
            <person name="Toumi M."/>
            <person name="Toth E."/>
        </authorList>
    </citation>
    <scope>NUCLEOTIDE SEQUENCE [LARGE SCALE GENOMIC DNA]</scope>
    <source>
        <strain evidence="3 4">MG-N-17</strain>
    </source>
</reference>
<feature type="compositionally biased region" description="Basic and acidic residues" evidence="1">
    <location>
        <begin position="148"/>
        <end position="167"/>
    </location>
</feature>
<evidence type="ECO:0000313" key="4">
    <source>
        <dbReference type="Proteomes" id="UP000306196"/>
    </source>
</evidence>
<protein>
    <recommendedName>
        <fullName evidence="5">DUF4136 domain-containing protein</fullName>
    </recommendedName>
</protein>
<name>A0A5R8KBZ9_9BACT</name>
<feature type="region of interest" description="Disordered" evidence="1">
    <location>
        <begin position="133"/>
        <end position="177"/>
    </location>
</feature>
<comment type="caution">
    <text evidence="3">The sequence shown here is derived from an EMBL/GenBank/DDBJ whole genome shotgun (WGS) entry which is preliminary data.</text>
</comment>
<dbReference type="EMBL" id="VAUV01000011">
    <property type="protein sequence ID" value="TLD69832.1"/>
    <property type="molecule type" value="Genomic_DNA"/>
</dbReference>
<dbReference type="RefSeq" id="WP_138087290.1">
    <property type="nucleotide sequence ID" value="NZ_VAUV01000011.1"/>
</dbReference>
<evidence type="ECO:0000256" key="2">
    <source>
        <dbReference type="SAM" id="SignalP"/>
    </source>
</evidence>
<feature type="signal peptide" evidence="2">
    <location>
        <begin position="1"/>
        <end position="20"/>
    </location>
</feature>
<evidence type="ECO:0000313" key="3">
    <source>
        <dbReference type="EMBL" id="TLD69832.1"/>
    </source>
</evidence>
<gene>
    <name evidence="3" type="ORF">FEM03_16050</name>
</gene>
<evidence type="ECO:0000256" key="1">
    <source>
        <dbReference type="SAM" id="MobiDB-lite"/>
    </source>
</evidence>
<dbReference type="OrthoDB" id="194492at2"/>